<organism evidence="1 2">
    <name type="scientific">Prevotella melaninogenica</name>
    <dbReference type="NCBI Taxonomy" id="28132"/>
    <lineage>
        <taxon>Bacteria</taxon>
        <taxon>Pseudomonadati</taxon>
        <taxon>Bacteroidota</taxon>
        <taxon>Bacteroidia</taxon>
        <taxon>Bacteroidales</taxon>
        <taxon>Prevotellaceae</taxon>
        <taxon>Prevotella</taxon>
    </lineage>
</organism>
<protein>
    <submittedName>
        <fullName evidence="1">Uncharacterized protein</fullName>
    </submittedName>
</protein>
<keyword evidence="2" id="KW-1185">Reference proteome</keyword>
<reference evidence="1 2" key="1">
    <citation type="submission" date="2021-07" db="EMBL/GenBank/DDBJ databases">
        <title>Genomic diversity and antimicrobial resistance of Prevotella spp. isolated from chronic lung disease airways.</title>
        <authorList>
            <person name="Webb K.A."/>
            <person name="Olagoke O.S."/>
            <person name="Baird T."/>
            <person name="Neill J."/>
            <person name="Pham A."/>
            <person name="Wells T.J."/>
            <person name="Ramsay K.A."/>
            <person name="Bell S.C."/>
            <person name="Sarovich D.S."/>
            <person name="Price E.P."/>
        </authorList>
    </citation>
    <scope>NUCLEOTIDE SEQUENCE [LARGE SCALE GENOMIC DNA]</scope>
    <source>
        <strain evidence="1 2">SCHI0027.S.6</strain>
    </source>
</reference>
<evidence type="ECO:0000313" key="1">
    <source>
        <dbReference type="EMBL" id="MBW4755472.1"/>
    </source>
</evidence>
<dbReference type="Proteomes" id="UP000812077">
    <property type="component" value="Unassembled WGS sequence"/>
</dbReference>
<evidence type="ECO:0000313" key="2">
    <source>
        <dbReference type="Proteomes" id="UP000812077"/>
    </source>
</evidence>
<dbReference type="RefSeq" id="WP_219433929.1">
    <property type="nucleotide sequence ID" value="NZ_JAHXCP010000023.1"/>
</dbReference>
<proteinExistence type="predicted"/>
<comment type="caution">
    <text evidence="1">The sequence shown here is derived from an EMBL/GenBank/DDBJ whole genome shotgun (WGS) entry which is preliminary data.</text>
</comment>
<name>A0ABS6Y7J7_9BACT</name>
<dbReference type="EMBL" id="JAHXCP010000023">
    <property type="protein sequence ID" value="MBW4755472.1"/>
    <property type="molecule type" value="Genomic_DNA"/>
</dbReference>
<gene>
    <name evidence="1" type="ORF">KZO77_10620</name>
</gene>
<sequence>MQIFKARNTDLDVTSESWRKASYKEMEERIPKNLRLPRKAIREVVVPIKKENTIEDLMRINAELLKIYKIDCFQCTIDRKEGKAHLLFDYLDKETGLSYVFNSSDQKMIYAMIMMMLKYSSDREDVGKRYFLLNYYKKDQDVYRKLLDDIQHKDFSKNNYCVLKDILEYVENVCEGKVK</sequence>
<accession>A0ABS6Y7J7</accession>